<feature type="compositionally biased region" description="Low complexity" evidence="1">
    <location>
        <begin position="190"/>
        <end position="208"/>
    </location>
</feature>
<evidence type="ECO:0000313" key="2">
    <source>
        <dbReference type="EMBL" id="KAG2444427.1"/>
    </source>
</evidence>
<feature type="region of interest" description="Disordered" evidence="1">
    <location>
        <begin position="46"/>
        <end position="65"/>
    </location>
</feature>
<feature type="region of interest" description="Disordered" evidence="1">
    <location>
        <begin position="226"/>
        <end position="259"/>
    </location>
</feature>
<evidence type="ECO:0000256" key="1">
    <source>
        <dbReference type="SAM" id="MobiDB-lite"/>
    </source>
</evidence>
<gene>
    <name evidence="2" type="ORF">HXX76_001180</name>
</gene>
<protein>
    <submittedName>
        <fullName evidence="2">Uncharacterized protein</fullName>
    </submittedName>
</protein>
<sequence length="313" mass="30618">MSFEAYCNNSSKGRRGSKELYLPVLPGAWALGDGLDVQLIEEFRSRGRAQSPPPPRQSGNESPSVWSSLLESLTGALDLSGGWEYSRSEGNRILASRGAGGVSAGGGDAESSIRGASGADGVVVVTGGSRDVGRRGVSARPAGGGLLHRSCSTGIVPSVVSEAPAAVEAPTLRGRINSGSATAAAPRQYGALHSSGPGSSGSSSGTASARTSTCGLLSTAASIGTGSAASTSTGMGTASSSCMTTSTSTPTTGRSARSSASGCAAAAGSGAATTLDFLASLPAASGCADRDLIDSVLASPLGVPAQVSVCKQD</sequence>
<organism evidence="2 3">
    <name type="scientific">Chlamydomonas incerta</name>
    <dbReference type="NCBI Taxonomy" id="51695"/>
    <lineage>
        <taxon>Eukaryota</taxon>
        <taxon>Viridiplantae</taxon>
        <taxon>Chlorophyta</taxon>
        <taxon>core chlorophytes</taxon>
        <taxon>Chlorophyceae</taxon>
        <taxon>CS clade</taxon>
        <taxon>Chlamydomonadales</taxon>
        <taxon>Chlamydomonadaceae</taxon>
        <taxon>Chlamydomonas</taxon>
    </lineage>
</organism>
<comment type="caution">
    <text evidence="2">The sequence shown here is derived from an EMBL/GenBank/DDBJ whole genome shotgun (WGS) entry which is preliminary data.</text>
</comment>
<evidence type="ECO:0000313" key="3">
    <source>
        <dbReference type="Proteomes" id="UP000650467"/>
    </source>
</evidence>
<reference evidence="2" key="1">
    <citation type="journal article" date="2020" name="bioRxiv">
        <title>Comparative genomics of Chlamydomonas.</title>
        <authorList>
            <person name="Craig R.J."/>
            <person name="Hasan A.R."/>
            <person name="Ness R.W."/>
            <person name="Keightley P.D."/>
        </authorList>
    </citation>
    <scope>NUCLEOTIDE SEQUENCE</scope>
    <source>
        <strain evidence="2">SAG 7.73</strain>
    </source>
</reference>
<dbReference type="Proteomes" id="UP000650467">
    <property type="component" value="Unassembled WGS sequence"/>
</dbReference>
<dbReference type="OrthoDB" id="10608994at2759"/>
<dbReference type="EMBL" id="JAEHOC010000002">
    <property type="protein sequence ID" value="KAG2444427.1"/>
    <property type="molecule type" value="Genomic_DNA"/>
</dbReference>
<keyword evidence="3" id="KW-1185">Reference proteome</keyword>
<name>A0A836B154_CHLIN</name>
<feature type="region of interest" description="Disordered" evidence="1">
    <location>
        <begin position="183"/>
        <end position="208"/>
    </location>
</feature>
<accession>A0A836B154</accession>
<proteinExistence type="predicted"/>
<dbReference type="AlphaFoldDB" id="A0A836B154"/>